<dbReference type="Pfam" id="PF00440">
    <property type="entry name" value="TetR_N"/>
    <property type="match status" value="1"/>
</dbReference>
<protein>
    <submittedName>
        <fullName evidence="6">Transcriptional regulator, TetR family</fullName>
    </submittedName>
</protein>
<keyword evidence="1" id="KW-0805">Transcription regulation</keyword>
<dbReference type="InterPro" id="IPR036271">
    <property type="entry name" value="Tet_transcr_reg_TetR-rel_C_sf"/>
</dbReference>
<dbReference type="PANTHER" id="PTHR47506">
    <property type="entry name" value="TRANSCRIPTIONAL REGULATORY PROTEIN"/>
    <property type="match status" value="1"/>
</dbReference>
<evidence type="ECO:0000256" key="3">
    <source>
        <dbReference type="ARBA" id="ARBA00023163"/>
    </source>
</evidence>
<dbReference type="GO" id="GO:0003677">
    <property type="term" value="F:DNA binding"/>
    <property type="evidence" value="ECO:0007669"/>
    <property type="project" value="UniProtKB-UniRule"/>
</dbReference>
<dbReference type="Proteomes" id="UP000271152">
    <property type="component" value="Unassembled WGS sequence"/>
</dbReference>
<sequence length="211" mass="22411">MNWVALTLFGINWYPIGTGDPFMGSSKADKATSHDRIINVAAAQIRRSGINGIGVADLMQEAGLTHGGFYRHFESRDELVTAAVERALAQGSARTVATCGQGGRRALEAIIDDYLSPAHRALPEGGCAVAGLAEDISRTNDRTRSAYARQVELYLELLAGLTPTTDAYGDRRRSCLLLSAMVGALAMARAIGEGGLSDEILSETATALKEL</sequence>
<evidence type="ECO:0000256" key="4">
    <source>
        <dbReference type="PROSITE-ProRule" id="PRU00335"/>
    </source>
</evidence>
<name>A0A3M5X2I0_9PSED</name>
<gene>
    <name evidence="6" type="ORF">ALP23_101581</name>
</gene>
<evidence type="ECO:0000259" key="5">
    <source>
        <dbReference type="PROSITE" id="PS50977"/>
    </source>
</evidence>
<dbReference type="PRINTS" id="PR00455">
    <property type="entry name" value="HTHTETR"/>
</dbReference>
<dbReference type="Gene3D" id="1.10.357.10">
    <property type="entry name" value="Tetracycline Repressor, domain 2"/>
    <property type="match status" value="1"/>
</dbReference>
<organism evidence="6 7">
    <name type="scientific">Pseudomonas syringae pv. apii</name>
    <dbReference type="NCBI Taxonomy" id="81036"/>
    <lineage>
        <taxon>Bacteria</taxon>
        <taxon>Pseudomonadati</taxon>
        <taxon>Pseudomonadota</taxon>
        <taxon>Gammaproteobacteria</taxon>
        <taxon>Pseudomonadales</taxon>
        <taxon>Pseudomonadaceae</taxon>
        <taxon>Pseudomonas</taxon>
    </lineage>
</organism>
<dbReference type="Gene3D" id="1.10.10.60">
    <property type="entry name" value="Homeodomain-like"/>
    <property type="match status" value="1"/>
</dbReference>
<reference evidence="6 7" key="1">
    <citation type="submission" date="2018-08" db="EMBL/GenBank/DDBJ databases">
        <title>Recombination of ecologically and evolutionarily significant loci maintains genetic cohesion in the Pseudomonas syringae species complex.</title>
        <authorList>
            <person name="Dillon M."/>
            <person name="Thakur S."/>
            <person name="Almeida R.N.D."/>
            <person name="Weir B.S."/>
            <person name="Guttman D.S."/>
        </authorList>
    </citation>
    <scope>NUCLEOTIDE SEQUENCE [LARGE SCALE GENOMIC DNA]</scope>
    <source>
        <strain evidence="6 7">ICMP 11947</strain>
    </source>
</reference>
<dbReference type="PANTHER" id="PTHR47506:SF7">
    <property type="entry name" value="TRANSCRIPTIONAL REGULATORY PROTEIN"/>
    <property type="match status" value="1"/>
</dbReference>
<evidence type="ECO:0000256" key="1">
    <source>
        <dbReference type="ARBA" id="ARBA00023015"/>
    </source>
</evidence>
<feature type="domain" description="HTH tetR-type" evidence="5">
    <location>
        <begin position="31"/>
        <end position="91"/>
    </location>
</feature>
<comment type="caution">
    <text evidence="6">The sequence shown here is derived from an EMBL/GenBank/DDBJ whole genome shotgun (WGS) entry which is preliminary data.</text>
</comment>
<dbReference type="PROSITE" id="PS50977">
    <property type="entry name" value="HTH_TETR_2"/>
    <property type="match status" value="1"/>
</dbReference>
<keyword evidence="3" id="KW-0804">Transcription</keyword>
<accession>A0A3M5X2I0</accession>
<dbReference type="EMBL" id="RBUG01000022">
    <property type="protein sequence ID" value="RMU76842.1"/>
    <property type="molecule type" value="Genomic_DNA"/>
</dbReference>
<dbReference type="SUPFAM" id="SSF46689">
    <property type="entry name" value="Homeodomain-like"/>
    <property type="match status" value="1"/>
</dbReference>
<dbReference type="InterPro" id="IPR009057">
    <property type="entry name" value="Homeodomain-like_sf"/>
</dbReference>
<evidence type="ECO:0000313" key="6">
    <source>
        <dbReference type="EMBL" id="RMU76842.1"/>
    </source>
</evidence>
<dbReference type="SUPFAM" id="SSF48498">
    <property type="entry name" value="Tetracyclin repressor-like, C-terminal domain"/>
    <property type="match status" value="1"/>
</dbReference>
<evidence type="ECO:0000313" key="7">
    <source>
        <dbReference type="Proteomes" id="UP000271152"/>
    </source>
</evidence>
<feature type="DNA-binding region" description="H-T-H motif" evidence="4">
    <location>
        <begin position="54"/>
        <end position="73"/>
    </location>
</feature>
<dbReference type="AlphaFoldDB" id="A0A3M5X2I0"/>
<keyword evidence="2 4" id="KW-0238">DNA-binding</keyword>
<dbReference type="InterPro" id="IPR001647">
    <property type="entry name" value="HTH_TetR"/>
</dbReference>
<proteinExistence type="predicted"/>
<evidence type="ECO:0000256" key="2">
    <source>
        <dbReference type="ARBA" id="ARBA00023125"/>
    </source>
</evidence>